<dbReference type="Proteomes" id="UP001244011">
    <property type="component" value="Unassembled WGS sequence"/>
</dbReference>
<accession>A0AAJ0FKL6</accession>
<keyword evidence="3" id="KW-1185">Reference proteome</keyword>
<dbReference type="InterPro" id="IPR014756">
    <property type="entry name" value="Ig_E-set"/>
</dbReference>
<dbReference type="RefSeq" id="XP_060281917.1">
    <property type="nucleotide sequence ID" value="XM_060431613.1"/>
</dbReference>
<comment type="caution">
    <text evidence="2">The sequence shown here is derived from an EMBL/GenBank/DDBJ whole genome shotgun (WGS) entry which is preliminary data.</text>
</comment>
<sequence>MAIPKIPVTITYRHPNARPPIFVAGGFSEPEWQPQEMEYTGENNGDHTFKVKVFAEAGSSFQYKFRLGTGDWWVLDEKAPTAADKAGNRNNVMHVPPVAEPSAPPAVAEKARRISVHEQPTAVENTAAATTDLKGPGAGDGVPRPFRNVAVEILNRSTPQSGASTPNFVRTAAEVADSAATLDKEESEPEISDREAGRAGVRRMSSTPIAEVSRTAAEVADSAKALDADCEEAIHGLELRPAEYDDLEPFGSGDPIPNESGTPLFAHECIGMYESDNDTGPQDSHGPGKHGRGDHIDADGTDLNDPTLERFPSNWEEIVDTVRKLEGGLNEDHATAGGIPLSPAISASRRFSCDPAGDLAVSPVAVSPVASRKSRHLGVPRSPPGSVGSDRSSALSLHSIPEVHEAGVAEGNDSSPLVFKQAAAKESRNEGVISPASDDSEGVVMKSPATKTSGRTDHEEPGSLNPGTVAPPVGPSSKTSTERTGETASAISQPSRALAATTESSALEIPKATTPESDIFRNPQREVNTIDTGKSTAVRANSSARRPKNRVTAPERVGTPTSINSVRLQADGDGNWFRIFFRMLFVDWIGGFISRIWNRARASIG</sequence>
<feature type="compositionally biased region" description="Polar residues" evidence="1">
    <location>
        <begin position="486"/>
        <end position="503"/>
    </location>
</feature>
<name>A0AAJ0FKL6_9PEZI</name>
<reference evidence="2" key="1">
    <citation type="submission" date="2023-06" db="EMBL/GenBank/DDBJ databases">
        <title>Genome-scale phylogeny and comparative genomics of the fungal order Sordariales.</title>
        <authorList>
            <consortium name="Lawrence Berkeley National Laboratory"/>
            <person name="Hensen N."/>
            <person name="Bonometti L."/>
            <person name="Westerberg I."/>
            <person name="Brannstrom I.O."/>
            <person name="Guillou S."/>
            <person name="Cros-Aarteil S."/>
            <person name="Calhoun S."/>
            <person name="Haridas S."/>
            <person name="Kuo A."/>
            <person name="Mondo S."/>
            <person name="Pangilinan J."/>
            <person name="Riley R."/>
            <person name="Labutti K."/>
            <person name="Andreopoulos B."/>
            <person name="Lipzen A."/>
            <person name="Chen C."/>
            <person name="Yanf M."/>
            <person name="Daum C."/>
            <person name="Ng V."/>
            <person name="Clum A."/>
            <person name="Steindorff A."/>
            <person name="Ohm R."/>
            <person name="Martin F."/>
            <person name="Silar P."/>
            <person name="Natvig D."/>
            <person name="Lalanne C."/>
            <person name="Gautier V."/>
            <person name="Ament-Velasquez S.L."/>
            <person name="Kruys A."/>
            <person name="Hutchinson M.I."/>
            <person name="Powell A.J."/>
            <person name="Barry K."/>
            <person name="Miller A.N."/>
            <person name="Grigoriev I.V."/>
            <person name="Debuchy R."/>
            <person name="Gladieux P."/>
            <person name="Thoren M.H."/>
            <person name="Johannesson H."/>
        </authorList>
    </citation>
    <scope>NUCLEOTIDE SEQUENCE</scope>
    <source>
        <strain evidence="2">8032-3</strain>
    </source>
</reference>
<dbReference type="EMBL" id="MU839014">
    <property type="protein sequence ID" value="KAK1765704.1"/>
    <property type="molecule type" value="Genomic_DNA"/>
</dbReference>
<dbReference type="Gene3D" id="2.60.40.10">
    <property type="entry name" value="Immunoglobulins"/>
    <property type="match status" value="1"/>
</dbReference>
<dbReference type="SUPFAM" id="SSF81296">
    <property type="entry name" value="E set domains"/>
    <property type="match status" value="1"/>
</dbReference>
<organism evidence="2 3">
    <name type="scientific">Phialemonium atrogriseum</name>
    <dbReference type="NCBI Taxonomy" id="1093897"/>
    <lineage>
        <taxon>Eukaryota</taxon>
        <taxon>Fungi</taxon>
        <taxon>Dikarya</taxon>
        <taxon>Ascomycota</taxon>
        <taxon>Pezizomycotina</taxon>
        <taxon>Sordariomycetes</taxon>
        <taxon>Sordariomycetidae</taxon>
        <taxon>Cephalothecales</taxon>
        <taxon>Cephalothecaceae</taxon>
        <taxon>Phialemonium</taxon>
    </lineage>
</organism>
<dbReference type="AlphaFoldDB" id="A0AAJ0FKL6"/>
<evidence type="ECO:0000313" key="2">
    <source>
        <dbReference type="EMBL" id="KAK1765704.1"/>
    </source>
</evidence>
<evidence type="ECO:0008006" key="4">
    <source>
        <dbReference type="Google" id="ProtNLM"/>
    </source>
</evidence>
<protein>
    <recommendedName>
        <fullName evidence="4">AMP-activated protein kinase glycogen-binding domain-containing protein</fullName>
    </recommendedName>
</protein>
<feature type="region of interest" description="Disordered" evidence="1">
    <location>
        <begin position="179"/>
        <end position="207"/>
    </location>
</feature>
<dbReference type="CDD" id="cd02859">
    <property type="entry name" value="E_set_AMPKbeta_like_N"/>
    <property type="match status" value="1"/>
</dbReference>
<evidence type="ECO:0000256" key="1">
    <source>
        <dbReference type="SAM" id="MobiDB-lite"/>
    </source>
</evidence>
<gene>
    <name evidence="2" type="ORF">QBC33DRAFT_590469</name>
</gene>
<proteinExistence type="predicted"/>
<evidence type="ECO:0000313" key="3">
    <source>
        <dbReference type="Proteomes" id="UP001244011"/>
    </source>
</evidence>
<dbReference type="InterPro" id="IPR013783">
    <property type="entry name" value="Ig-like_fold"/>
</dbReference>
<feature type="region of interest" description="Disordered" evidence="1">
    <location>
        <begin position="367"/>
        <end position="394"/>
    </location>
</feature>
<feature type="region of interest" description="Disordered" evidence="1">
    <location>
        <begin position="273"/>
        <end position="310"/>
    </location>
</feature>
<feature type="region of interest" description="Disordered" evidence="1">
    <location>
        <begin position="422"/>
        <end position="503"/>
    </location>
</feature>
<feature type="region of interest" description="Disordered" evidence="1">
    <location>
        <begin position="123"/>
        <end position="142"/>
    </location>
</feature>
<dbReference type="GeneID" id="85314800"/>